<comment type="similarity">
    <text evidence="2 8 9">Belongs to the glycosyl hydrolase 9 (cellulase E) family.</text>
</comment>
<evidence type="ECO:0000256" key="1">
    <source>
        <dbReference type="ARBA" id="ARBA00000966"/>
    </source>
</evidence>
<evidence type="ECO:0000256" key="6">
    <source>
        <dbReference type="ARBA" id="ARBA00023295"/>
    </source>
</evidence>
<evidence type="ECO:0000256" key="2">
    <source>
        <dbReference type="ARBA" id="ARBA00007072"/>
    </source>
</evidence>
<evidence type="ECO:0000256" key="5">
    <source>
        <dbReference type="ARBA" id="ARBA00023277"/>
    </source>
</evidence>
<accession>A0A9X0CTC6</accession>
<organism evidence="12 13">
    <name type="scientific">Desmophyllum pertusum</name>
    <dbReference type="NCBI Taxonomy" id="174260"/>
    <lineage>
        <taxon>Eukaryota</taxon>
        <taxon>Metazoa</taxon>
        <taxon>Cnidaria</taxon>
        <taxon>Anthozoa</taxon>
        <taxon>Hexacorallia</taxon>
        <taxon>Scleractinia</taxon>
        <taxon>Caryophylliina</taxon>
        <taxon>Caryophylliidae</taxon>
        <taxon>Desmophyllum</taxon>
    </lineage>
</organism>
<dbReference type="InterPro" id="IPR001701">
    <property type="entry name" value="Glyco_hydro_9"/>
</dbReference>
<evidence type="ECO:0000256" key="7">
    <source>
        <dbReference type="ARBA" id="ARBA00023326"/>
    </source>
</evidence>
<keyword evidence="3 8" id="KW-0378">Hydrolase</keyword>
<feature type="compositionally biased region" description="Basic residues" evidence="10">
    <location>
        <begin position="44"/>
        <end position="115"/>
    </location>
</feature>
<dbReference type="AlphaFoldDB" id="A0A9X0CTC6"/>
<dbReference type="InterPro" id="IPR018221">
    <property type="entry name" value="Glyco_hydro_9_His_AS"/>
</dbReference>
<evidence type="ECO:0000256" key="10">
    <source>
        <dbReference type="SAM" id="MobiDB-lite"/>
    </source>
</evidence>
<evidence type="ECO:0000256" key="4">
    <source>
        <dbReference type="ARBA" id="ARBA00023001"/>
    </source>
</evidence>
<dbReference type="GO" id="GO:0030245">
    <property type="term" value="P:cellulose catabolic process"/>
    <property type="evidence" value="ECO:0007669"/>
    <property type="project" value="UniProtKB-KW"/>
</dbReference>
<keyword evidence="6 8" id="KW-0326">Glycosidase</keyword>
<evidence type="ECO:0000256" key="8">
    <source>
        <dbReference type="PROSITE-ProRule" id="PRU10059"/>
    </source>
</evidence>
<feature type="active site" evidence="8">
    <location>
        <position position="460"/>
    </location>
</feature>
<comment type="caution">
    <text evidence="12">The sequence shown here is derived from an EMBL/GenBank/DDBJ whole genome shotgun (WGS) entry which is preliminary data.</text>
</comment>
<dbReference type="EMBL" id="MU826827">
    <property type="protein sequence ID" value="KAJ7374820.1"/>
    <property type="molecule type" value="Genomic_DNA"/>
</dbReference>
<evidence type="ECO:0000256" key="3">
    <source>
        <dbReference type="ARBA" id="ARBA00022801"/>
    </source>
</evidence>
<dbReference type="Proteomes" id="UP001163046">
    <property type="component" value="Unassembled WGS sequence"/>
</dbReference>
<dbReference type="EC" id="3.2.1.4" evidence="9"/>
<keyword evidence="13" id="KW-1185">Reference proteome</keyword>
<feature type="domain" description="Glycoside hydrolase family 9" evidence="11">
    <location>
        <begin position="130"/>
        <end position="211"/>
    </location>
</feature>
<dbReference type="InterPro" id="IPR008928">
    <property type="entry name" value="6-hairpin_glycosidase_sf"/>
</dbReference>
<reference evidence="12" key="1">
    <citation type="submission" date="2023-01" db="EMBL/GenBank/DDBJ databases">
        <title>Genome assembly of the deep-sea coral Lophelia pertusa.</title>
        <authorList>
            <person name="Herrera S."/>
            <person name="Cordes E."/>
        </authorList>
    </citation>
    <scope>NUCLEOTIDE SEQUENCE</scope>
    <source>
        <strain evidence="12">USNM1676648</strain>
        <tissue evidence="12">Polyp</tissue>
    </source>
</reference>
<keyword evidence="7 8" id="KW-0624">Polysaccharide degradation</keyword>
<gene>
    <name evidence="12" type="ORF">OS493_005172</name>
</gene>
<evidence type="ECO:0000313" key="12">
    <source>
        <dbReference type="EMBL" id="KAJ7374820.1"/>
    </source>
</evidence>
<feature type="region of interest" description="Disordered" evidence="10">
    <location>
        <begin position="1"/>
        <end position="128"/>
    </location>
</feature>
<dbReference type="Pfam" id="PF00759">
    <property type="entry name" value="Glyco_hydro_9"/>
    <property type="match status" value="2"/>
</dbReference>
<name>A0A9X0CTC6_9CNID</name>
<dbReference type="SUPFAM" id="SSF48208">
    <property type="entry name" value="Six-hairpin glycosidases"/>
    <property type="match status" value="1"/>
</dbReference>
<evidence type="ECO:0000256" key="9">
    <source>
        <dbReference type="RuleBase" id="RU361166"/>
    </source>
</evidence>
<evidence type="ECO:0000313" key="13">
    <source>
        <dbReference type="Proteomes" id="UP001163046"/>
    </source>
</evidence>
<comment type="catalytic activity">
    <reaction evidence="1 9">
        <text>Endohydrolysis of (1-&gt;4)-beta-D-glucosidic linkages in cellulose, lichenin and cereal beta-D-glucans.</text>
        <dbReference type="EC" id="3.2.1.4"/>
    </reaction>
</comment>
<dbReference type="InterPro" id="IPR012341">
    <property type="entry name" value="6hp_glycosidase-like_sf"/>
</dbReference>
<keyword evidence="5 8" id="KW-0119">Carbohydrate metabolism</keyword>
<dbReference type="OrthoDB" id="10257085at2759"/>
<protein>
    <recommendedName>
        <fullName evidence="9">Endoglucanase</fullName>
        <ecNumber evidence="9">3.2.1.4</ecNumber>
    </recommendedName>
</protein>
<feature type="region of interest" description="Disordered" evidence="10">
    <location>
        <begin position="451"/>
        <end position="487"/>
    </location>
</feature>
<feature type="domain" description="Glycoside hydrolase family 9" evidence="11">
    <location>
        <begin position="219"/>
        <end position="474"/>
    </location>
</feature>
<feature type="compositionally biased region" description="Low complexity" evidence="10">
    <location>
        <begin position="17"/>
        <end position="43"/>
    </location>
</feature>
<keyword evidence="4 9" id="KW-0136">Cellulose degradation</keyword>
<dbReference type="GO" id="GO:0008810">
    <property type="term" value="F:cellulase activity"/>
    <property type="evidence" value="ECO:0007669"/>
    <property type="project" value="UniProtKB-EC"/>
</dbReference>
<dbReference type="PANTHER" id="PTHR22298">
    <property type="entry name" value="ENDO-1,4-BETA-GLUCANASE"/>
    <property type="match status" value="1"/>
</dbReference>
<evidence type="ECO:0000259" key="11">
    <source>
        <dbReference type="Pfam" id="PF00759"/>
    </source>
</evidence>
<sequence>MFERGAPPTMQPPTAGRSSPRSTTQRPSSSPSPSYTPSTNRFSSTRRPKPTKRPRSTRRPKPTKRPRSTRRPKPTKRPSSTRRPKPTKRPSSTRRPKPTKRPSSTRRPKPTKRPKSTPPPKPTTAGKYNYNEVLKLSILFYEAQRSGKLPRNNRVKWRKDSALKDKGVDGEDLTGGWYDAGDYVKFGFPMASSVTVLAWGLVEYKQAYVAAEFEKYERFPIKVGDGDLDHDYWGRPEDMTMNRPAFKICPKKPGSDLAAETAAALAAASIAFKGRKGYAKNLLLHAKQLYEFADNHRGVYSDSIPNAAKFYKSWSGYKDELVWEQLGCTEQRRNLLILQRPSDLLAAWAFSWDDKRAGVQLLLAQLTKKESYEADIKKSLDAWLPGGTVKYTPKGLAWRIKWGSNRYAANTAFLALVAADHGITPAAYRDFATKQIHYMLGDTGRSFVVGFGKTPPQRPHHRSSSCPSAPERCDKSNIDDPEPMHTF</sequence>
<dbReference type="Gene3D" id="1.50.10.10">
    <property type="match status" value="1"/>
</dbReference>
<proteinExistence type="inferred from homology"/>
<dbReference type="PROSITE" id="PS00592">
    <property type="entry name" value="GH9_2"/>
    <property type="match status" value="1"/>
</dbReference>